<feature type="domain" description="Glycosyl transferase family 1" evidence="1">
    <location>
        <begin position="588"/>
        <end position="711"/>
    </location>
</feature>
<evidence type="ECO:0000259" key="1">
    <source>
        <dbReference type="Pfam" id="PF00534"/>
    </source>
</evidence>
<keyword evidence="3" id="KW-1185">Reference proteome</keyword>
<dbReference type="Gene3D" id="3.40.50.2000">
    <property type="entry name" value="Glycogen Phosphorylase B"/>
    <property type="match status" value="1"/>
</dbReference>
<comment type="caution">
    <text evidence="2">The sequence shown here is derived from an EMBL/GenBank/DDBJ whole genome shotgun (WGS) entry which is preliminary data.</text>
</comment>
<dbReference type="EMBL" id="JAEKJA010000002">
    <property type="protein sequence ID" value="MBJ3774701.1"/>
    <property type="molecule type" value="Genomic_DNA"/>
</dbReference>
<protein>
    <submittedName>
        <fullName evidence="2">Glycosyltransferase family 4 protein</fullName>
    </submittedName>
</protein>
<proteinExistence type="predicted"/>
<sequence>MSRIVSVQFLVDGVPIGVVRADIVRIDVEKAGRGSRNCGFSWMLPPAVAKMLADTGRAVELVALGPNGHRTPLRSLTIQQDPTLTAAFRDALRPALDAAIVKSTVGALEAGGAPLERRDPGRYPLHERMFSFDGIAAGDVRHALSPYLDYTHKRLRKNETHPLDGSETAKNAYLRWYLDHYAPNRRPYRIPLGADEIAYLNAPVSLIGQPYKVSRASFSYATTVEAGSALLPIKDVASYEKFVAWWSTEQAAALHCEDCLVPDYFVEVLRRMPSNFMGNNFAPSVYMLQRFNRDQRFHILNIYAEADRILMHVWLILEAIEQPGLIRFLPAKNVAALFEGNPGDTLFDKVVQSVHENGASLREVFDAARFSDLLWRLGFDLTRRRYIFTDAKGNRFESARFAPATTAPSERVGLQVIGPFEKSSGLGQASRLSAETIRRAGIDANYVDFGLDNPAPVGMSSAFGQNDAPKPARVNLIHLNGESVPIALAYMPDVFNGAYNIGYFFWELSTPAPAQHLALDLLDEVWVATEYGVEIYTPHFKGTVTNVGMAVEPVPDPGREVARAYCAERLPIGPNTFVCLATFDSFSFLERKNPHGLVDAFRKAFAPDEDVLLVLKTHNRDFVLDTHQSMRWERIMEIAASDPRIVILNETLRYGDLMKLKKGADCYVSLHRSEGWGFGLIEAMALGTPVVSTGYSGNMDFTKPDNAWLVDYDLVEPASNEYIFVERGQVWAAPRIESAAQVLRTVRDRPDEVARRRDNALEFVRENFSLDAQARKYAKRLNEIMAMLDAG</sequence>
<reference evidence="2" key="1">
    <citation type="submission" date="2020-12" db="EMBL/GenBank/DDBJ databases">
        <title>Bacterial taxonomy.</title>
        <authorList>
            <person name="Pan X."/>
        </authorList>
    </citation>
    <scope>NUCLEOTIDE SEQUENCE</scope>
    <source>
        <strain evidence="2">B2012</strain>
    </source>
</reference>
<dbReference type="Pfam" id="PF00534">
    <property type="entry name" value="Glycos_transf_1"/>
    <property type="match status" value="1"/>
</dbReference>
<dbReference type="Proteomes" id="UP000609531">
    <property type="component" value="Unassembled WGS sequence"/>
</dbReference>
<dbReference type="SUPFAM" id="SSF53756">
    <property type="entry name" value="UDP-Glycosyltransferase/glycogen phosphorylase"/>
    <property type="match status" value="1"/>
</dbReference>
<evidence type="ECO:0000313" key="3">
    <source>
        <dbReference type="Proteomes" id="UP000609531"/>
    </source>
</evidence>
<name>A0A934MG87_9HYPH</name>
<dbReference type="AlphaFoldDB" id="A0A934MG87"/>
<dbReference type="PANTHER" id="PTHR46656">
    <property type="entry name" value="PUTATIVE-RELATED"/>
    <property type="match status" value="1"/>
</dbReference>
<gene>
    <name evidence="2" type="ORF">JCR33_03330</name>
</gene>
<evidence type="ECO:0000313" key="2">
    <source>
        <dbReference type="EMBL" id="MBJ3774701.1"/>
    </source>
</evidence>
<dbReference type="GO" id="GO:0016757">
    <property type="term" value="F:glycosyltransferase activity"/>
    <property type="evidence" value="ECO:0007669"/>
    <property type="project" value="InterPro"/>
</dbReference>
<dbReference type="InterPro" id="IPR001296">
    <property type="entry name" value="Glyco_trans_1"/>
</dbReference>
<dbReference type="RefSeq" id="WP_198880605.1">
    <property type="nucleotide sequence ID" value="NZ_JAEKJA010000002.1"/>
</dbReference>
<dbReference type="PANTHER" id="PTHR46656:SF3">
    <property type="entry name" value="PUTATIVE-RELATED"/>
    <property type="match status" value="1"/>
</dbReference>
<accession>A0A934MG87</accession>
<dbReference type="CDD" id="cd03801">
    <property type="entry name" value="GT4_PimA-like"/>
    <property type="match status" value="1"/>
</dbReference>
<organism evidence="2 3">
    <name type="scientific">Acuticoccus mangrovi</name>
    <dbReference type="NCBI Taxonomy" id="2796142"/>
    <lineage>
        <taxon>Bacteria</taxon>
        <taxon>Pseudomonadati</taxon>
        <taxon>Pseudomonadota</taxon>
        <taxon>Alphaproteobacteria</taxon>
        <taxon>Hyphomicrobiales</taxon>
        <taxon>Amorphaceae</taxon>
        <taxon>Acuticoccus</taxon>
    </lineage>
</organism>